<evidence type="ECO:0000256" key="4">
    <source>
        <dbReference type="ARBA" id="ARBA00022692"/>
    </source>
</evidence>
<dbReference type="Proteomes" id="UP000198620">
    <property type="component" value="Unassembled WGS sequence"/>
</dbReference>
<dbReference type="SUPFAM" id="SSF109998">
    <property type="entry name" value="Triger factor/SurA peptide-binding domain-like"/>
    <property type="match status" value="1"/>
</dbReference>
<dbReference type="STRING" id="1233.SAMN05216387_106134"/>
<dbReference type="Pfam" id="PF13616">
    <property type="entry name" value="Rotamase_3"/>
    <property type="match status" value="1"/>
</dbReference>
<evidence type="ECO:0000256" key="1">
    <source>
        <dbReference type="ARBA" id="ARBA00004382"/>
    </source>
</evidence>
<dbReference type="GO" id="GO:0003755">
    <property type="term" value="F:peptidyl-prolyl cis-trans isomerase activity"/>
    <property type="evidence" value="ECO:0007669"/>
    <property type="project" value="UniProtKB-KW"/>
</dbReference>
<dbReference type="InterPro" id="IPR000297">
    <property type="entry name" value="PPIase_PpiC"/>
</dbReference>
<evidence type="ECO:0000256" key="9">
    <source>
        <dbReference type="ARBA" id="ARBA00038408"/>
    </source>
</evidence>
<keyword evidence="12" id="KW-0697">Rotamase</keyword>
<comment type="similarity">
    <text evidence="9">Belongs to the PpiD chaperone family.</text>
</comment>
<evidence type="ECO:0000256" key="3">
    <source>
        <dbReference type="ARBA" id="ARBA00022519"/>
    </source>
</evidence>
<dbReference type="Pfam" id="PF13624">
    <property type="entry name" value="SurA_N_3"/>
    <property type="match status" value="1"/>
</dbReference>
<evidence type="ECO:0000256" key="2">
    <source>
        <dbReference type="ARBA" id="ARBA00022475"/>
    </source>
</evidence>
<feature type="domain" description="PpiC" evidence="13">
    <location>
        <begin position="263"/>
        <end position="366"/>
    </location>
</feature>
<evidence type="ECO:0000256" key="6">
    <source>
        <dbReference type="ARBA" id="ARBA00023136"/>
    </source>
</evidence>
<keyword evidence="4" id="KW-0812">Transmembrane</keyword>
<dbReference type="AlphaFoldDB" id="A0A1H7NCS8"/>
<dbReference type="PANTHER" id="PTHR47529">
    <property type="entry name" value="PEPTIDYL-PROLYL CIS-TRANS ISOMERASE D"/>
    <property type="match status" value="1"/>
</dbReference>
<keyword evidence="5" id="KW-1133">Transmembrane helix</keyword>
<keyword evidence="15" id="KW-1185">Reference proteome</keyword>
<dbReference type="OrthoDB" id="9812372at2"/>
<evidence type="ECO:0000256" key="11">
    <source>
        <dbReference type="ARBA" id="ARBA00042775"/>
    </source>
</evidence>
<dbReference type="PANTHER" id="PTHR47529:SF1">
    <property type="entry name" value="PERIPLASMIC CHAPERONE PPID"/>
    <property type="match status" value="1"/>
</dbReference>
<dbReference type="InterPro" id="IPR027304">
    <property type="entry name" value="Trigger_fact/SurA_dom_sf"/>
</dbReference>
<name>A0A1H7NCS8_9PROT</name>
<keyword evidence="8 12" id="KW-0413">Isomerase</keyword>
<evidence type="ECO:0000313" key="14">
    <source>
        <dbReference type="EMBL" id="SEL21254.1"/>
    </source>
</evidence>
<dbReference type="GO" id="GO:0005886">
    <property type="term" value="C:plasma membrane"/>
    <property type="evidence" value="ECO:0007669"/>
    <property type="project" value="UniProtKB-SubCell"/>
</dbReference>
<evidence type="ECO:0000313" key="15">
    <source>
        <dbReference type="Proteomes" id="UP000198620"/>
    </source>
</evidence>
<protein>
    <recommendedName>
        <fullName evidence="10">Periplasmic chaperone PpiD</fullName>
    </recommendedName>
    <alternativeName>
        <fullName evidence="11">Periplasmic folding chaperone</fullName>
    </alternativeName>
</protein>
<dbReference type="InterPro" id="IPR023058">
    <property type="entry name" value="PPIase_PpiC_CS"/>
</dbReference>
<dbReference type="Gene3D" id="1.10.4030.10">
    <property type="entry name" value="Porin chaperone SurA, peptide-binding domain"/>
    <property type="match status" value="1"/>
</dbReference>
<comment type="subcellular location">
    <subcellularLocation>
        <location evidence="1">Cell inner membrane</location>
        <topology evidence="1">Single-pass type II membrane protein</topology>
        <orientation evidence="1">Periplasmic side</orientation>
    </subcellularLocation>
</comment>
<dbReference type="Gene3D" id="3.10.50.40">
    <property type="match status" value="1"/>
</dbReference>
<dbReference type="PROSITE" id="PS01096">
    <property type="entry name" value="PPIC_PPIASE_1"/>
    <property type="match status" value="1"/>
</dbReference>
<sequence length="629" mass="70403">MFDFVHRKKRIVQIILGLATLPFLFWGIESYRSSGGEDYVASAAGEKISPQEFEQALRNQQESMRATLGANFNEAMLDRPEVRSAVLEGLIQQRLLKHEAARVGLSVGDPQLVEMIQNISAFQEDGKFSKKRYEELLRGQGMSPRVFEARVRQELMRQQLIAPYSEHGFVPSSVADKIMRLSEEKREVSVAQIQPEQFRAQMKPDDAAVKAYYERHQAEFQLPEQVRVEYIVLSLDDLAKQATVSADEGARYFDEHRAEFEQAEERRASHILISAPANASDAQKAAARAKAEQLLGQLRQAPQDFEKLAKQHSQDPGTAEKGGDLGFFSRNMMVKSFEDAVFQMKLNEISDVVETDHGFHLIRLTGIKAGKPVSFNEVKSQVEQEIKKQKARTLFDERAEGFSNAVYEQSDSLRPAAERFNLPLQQSGWIGKNTGEPPYFNNARLLQAVFSDGAIRNKQNTEAVEVAPNTLVSARVLDHRPASTPSIAELRDKIVGLVARQEAAGAAIKDGREKLAQLQDGKNVNISWSPAQQVSRREPQGLDNETLRAAFMIGATRLPAFTGLPNPQGGFTLIRVSRVIEPTLPDAAGRKAFERQLHQVVTEEELSSYLAGVRKRYDVSVKSESLDKK</sequence>
<evidence type="ECO:0000256" key="10">
    <source>
        <dbReference type="ARBA" id="ARBA00040743"/>
    </source>
</evidence>
<gene>
    <name evidence="14" type="ORF">SAMN05216387_106134</name>
</gene>
<keyword evidence="3" id="KW-0997">Cell inner membrane</keyword>
<accession>A0A1H7NCS8</accession>
<evidence type="ECO:0000259" key="13">
    <source>
        <dbReference type="PROSITE" id="PS50198"/>
    </source>
</evidence>
<proteinExistence type="inferred from homology"/>
<keyword evidence="7" id="KW-0143">Chaperone</keyword>
<dbReference type="InterPro" id="IPR046357">
    <property type="entry name" value="PPIase_dom_sf"/>
</dbReference>
<organism evidence="14 15">
    <name type="scientific">Nitrosovibrio tenuis</name>
    <dbReference type="NCBI Taxonomy" id="1233"/>
    <lineage>
        <taxon>Bacteria</taxon>
        <taxon>Pseudomonadati</taxon>
        <taxon>Pseudomonadota</taxon>
        <taxon>Betaproteobacteria</taxon>
        <taxon>Nitrosomonadales</taxon>
        <taxon>Nitrosomonadaceae</taxon>
        <taxon>Nitrosovibrio</taxon>
    </lineage>
</organism>
<keyword evidence="2" id="KW-1003">Cell membrane</keyword>
<dbReference type="RefSeq" id="WP_090828801.1">
    <property type="nucleotide sequence ID" value="NZ_FOBH01000006.1"/>
</dbReference>
<dbReference type="InterPro" id="IPR052029">
    <property type="entry name" value="PpiD_chaperone"/>
</dbReference>
<reference evidence="14 15" key="1">
    <citation type="submission" date="2016-10" db="EMBL/GenBank/DDBJ databases">
        <authorList>
            <person name="de Groot N.N."/>
        </authorList>
    </citation>
    <scope>NUCLEOTIDE SEQUENCE [LARGE SCALE GENOMIC DNA]</scope>
    <source>
        <strain evidence="14 15">Nv1</strain>
    </source>
</reference>
<evidence type="ECO:0000256" key="8">
    <source>
        <dbReference type="ARBA" id="ARBA00023235"/>
    </source>
</evidence>
<evidence type="ECO:0000256" key="7">
    <source>
        <dbReference type="ARBA" id="ARBA00023186"/>
    </source>
</evidence>
<dbReference type="EMBL" id="FOBH01000006">
    <property type="protein sequence ID" value="SEL21254.1"/>
    <property type="molecule type" value="Genomic_DNA"/>
</dbReference>
<dbReference type="SUPFAM" id="SSF54534">
    <property type="entry name" value="FKBP-like"/>
    <property type="match status" value="1"/>
</dbReference>
<keyword evidence="6" id="KW-0472">Membrane</keyword>
<evidence type="ECO:0000256" key="12">
    <source>
        <dbReference type="PROSITE-ProRule" id="PRU00278"/>
    </source>
</evidence>
<dbReference type="PROSITE" id="PS50198">
    <property type="entry name" value="PPIC_PPIASE_2"/>
    <property type="match status" value="1"/>
</dbReference>
<evidence type="ECO:0000256" key="5">
    <source>
        <dbReference type="ARBA" id="ARBA00022989"/>
    </source>
</evidence>